<keyword evidence="2" id="KW-0012">Acyltransferase</keyword>
<keyword evidence="2" id="KW-0808">Transferase</keyword>
<dbReference type="InterPro" id="IPR005079">
    <property type="entry name" value="Peptidase_C45_hydrolase"/>
</dbReference>
<keyword evidence="3" id="KW-1185">Reference proteome</keyword>
<organism evidence="2 3">
    <name type="scientific">Macrococcoides goetzii</name>
    <dbReference type="NCBI Taxonomy" id="1891097"/>
    <lineage>
        <taxon>Bacteria</taxon>
        <taxon>Bacillati</taxon>
        <taxon>Bacillota</taxon>
        <taxon>Bacilli</taxon>
        <taxon>Bacillales</taxon>
        <taxon>Staphylococcaceae</taxon>
        <taxon>Macrococcoides</taxon>
    </lineage>
</organism>
<accession>A0A2G5NLP2</accession>
<dbReference type="SUPFAM" id="SSF56235">
    <property type="entry name" value="N-terminal nucleophile aminohydrolases (Ntn hydrolases)"/>
    <property type="match status" value="1"/>
</dbReference>
<protein>
    <submittedName>
        <fullName evidence="2">Acyl-CoA--6-aminopenicillanic acid acyltransferase</fullName>
    </submittedName>
</protein>
<dbReference type="Gene3D" id="3.60.60.10">
    <property type="entry name" value="Penicillin V Acylase, Chain A"/>
    <property type="match status" value="1"/>
</dbReference>
<evidence type="ECO:0000313" key="3">
    <source>
        <dbReference type="Proteomes" id="UP000229523"/>
    </source>
</evidence>
<dbReference type="GO" id="GO:0016746">
    <property type="term" value="F:acyltransferase activity"/>
    <property type="evidence" value="ECO:0007669"/>
    <property type="project" value="UniProtKB-KW"/>
</dbReference>
<proteinExistence type="predicted"/>
<dbReference type="PANTHER" id="PTHR34180:SF1">
    <property type="entry name" value="BETA-ALANYL-DOPAMINE_CARCININE HYDROLASE"/>
    <property type="match status" value="1"/>
</dbReference>
<dbReference type="NCBIfam" id="NF040521">
    <property type="entry name" value="C45_proenzyme"/>
    <property type="match status" value="1"/>
</dbReference>
<dbReference type="PANTHER" id="PTHR34180">
    <property type="entry name" value="PEPTIDASE C45"/>
    <property type="match status" value="1"/>
</dbReference>
<gene>
    <name evidence="2" type="ORF">BFS35_010025</name>
</gene>
<dbReference type="CDD" id="cd01935">
    <property type="entry name" value="Ntn_CGH_like"/>
    <property type="match status" value="1"/>
</dbReference>
<name>A0A2G5NLP2_9STAP</name>
<dbReference type="Proteomes" id="UP000229523">
    <property type="component" value="Unassembled WGS sequence"/>
</dbReference>
<comment type="caution">
    <text evidence="2">The sequence shown here is derived from an EMBL/GenBank/DDBJ whole genome shotgun (WGS) entry which is preliminary data.</text>
</comment>
<sequence length="345" mass="39839">MQQVKSVITEFRGSHFDFGLEQGKWLQTTLMMENREREWRIRRPRFDIDIQETKAAFKRFAPGIWEELLGLQAELKMDMTQIIQNFGHYRVYAKPSGCSVFTTEDYLVRNYDYHPATYDGRFTFFQPNDSGYATMAPVSRITGRMDGMNEHGLTMGYNFMHRKVPGDGFVCYMIGRMILECCQSVDDAVQFLKEIPHRSSFSYILLDKKGITQIVEATPRDIIVREHHYCTNHFEVLTHENRRVLTDSEMRMHNLKAQTNRTTDAANAFKIMNDPEAGVFSELYSSWSGTIHTSCYFPKDLSVQFALGGNNTPTTLNFQDWLDGKPLPVQSFTGQINSNITFASE</sequence>
<dbReference type="InterPro" id="IPR047794">
    <property type="entry name" value="C45_proenzyme-like"/>
</dbReference>
<dbReference type="AlphaFoldDB" id="A0A2G5NLP2"/>
<dbReference type="EMBL" id="MJBI02000004">
    <property type="protein sequence ID" value="RAI80112.1"/>
    <property type="molecule type" value="Genomic_DNA"/>
</dbReference>
<reference evidence="2 3" key="1">
    <citation type="journal article" date="2018" name="Front. Microbiol.">
        <title>Description and Comparative Genomics of Macrococcus caseolyticus subsp. hominis subsp. nov., Macrococcus goetzii sp. nov., Macrococcus epidermidis sp. nov., and Macrococcus bohemicus sp. nov., Novel Macrococci From Human Clinical Material With Virulence Potential and Suspected Uptake of Foreign DNA by Natural Transformation.</title>
        <authorList>
            <person name="Maslanova I."/>
            <person name="Wertheimer Z."/>
            <person name="Sedlacek I."/>
            <person name="Svec P."/>
            <person name="Indrakova A."/>
            <person name="Kovarovic V."/>
            <person name="Schumann P."/>
            <person name="Sproer C."/>
            <person name="Kralova S."/>
            <person name="Sedo O."/>
            <person name="Kristofova L."/>
            <person name="Vrbovska V."/>
            <person name="Fuzik T."/>
            <person name="Petras P."/>
            <person name="Zdrahal Z."/>
            <person name="Ruzickova V."/>
            <person name="Doskar J."/>
            <person name="Pantucek R."/>
        </authorList>
    </citation>
    <scope>NUCLEOTIDE SEQUENCE [LARGE SCALE GENOMIC DNA]</scope>
    <source>
        <strain evidence="2 3">CCM 4927</strain>
    </source>
</reference>
<evidence type="ECO:0000313" key="2">
    <source>
        <dbReference type="EMBL" id="RAI80112.1"/>
    </source>
</evidence>
<dbReference type="Pfam" id="PF03417">
    <property type="entry name" value="AAT"/>
    <property type="match status" value="1"/>
</dbReference>
<dbReference type="InterPro" id="IPR029055">
    <property type="entry name" value="Ntn_hydrolases_N"/>
</dbReference>
<dbReference type="InterPro" id="IPR047801">
    <property type="entry name" value="Peptidase_C45"/>
</dbReference>
<evidence type="ECO:0000259" key="1">
    <source>
        <dbReference type="Pfam" id="PF03417"/>
    </source>
</evidence>
<feature type="domain" description="Peptidase C45 hydrolase" evidence="1">
    <location>
        <begin position="105"/>
        <end position="311"/>
    </location>
</feature>
<dbReference type="RefSeq" id="WP_099580943.1">
    <property type="nucleotide sequence ID" value="NZ_MJBI02000004.1"/>
</dbReference>